<keyword evidence="4" id="KW-0238">DNA-binding</keyword>
<evidence type="ECO:0000313" key="7">
    <source>
        <dbReference type="EMBL" id="RVU49629.1"/>
    </source>
</evidence>
<evidence type="ECO:0000256" key="1">
    <source>
        <dbReference type="ARBA" id="ARBA00004453"/>
    </source>
</evidence>
<name>A0A437RSA0_9BURK</name>
<evidence type="ECO:0000313" key="8">
    <source>
        <dbReference type="Proteomes" id="UP000285575"/>
    </source>
</evidence>
<reference evidence="7 8" key="1">
    <citation type="submission" date="2019-01" db="EMBL/GenBank/DDBJ databases">
        <authorList>
            <person name="Chen W.-M."/>
        </authorList>
    </citation>
    <scope>NUCLEOTIDE SEQUENCE [LARGE SCALE GENOMIC DNA]</scope>
    <source>
        <strain evidence="7 8">KYPY4</strain>
    </source>
</reference>
<dbReference type="GO" id="GO:0004519">
    <property type="term" value="F:endonuclease activity"/>
    <property type="evidence" value="ECO:0007669"/>
    <property type="project" value="UniProtKB-KW"/>
</dbReference>
<dbReference type="GO" id="GO:0003681">
    <property type="term" value="F:bent DNA binding"/>
    <property type="evidence" value="ECO:0007669"/>
    <property type="project" value="TreeGrafter"/>
</dbReference>
<dbReference type="OrthoDB" id="5297879at2"/>
<comment type="similarity">
    <text evidence="2">Belongs to the histone-like protein H-NS family.</text>
</comment>
<dbReference type="InterPro" id="IPR027444">
    <property type="entry name" value="H-NS_C_dom"/>
</dbReference>
<dbReference type="GO" id="GO:0032993">
    <property type="term" value="C:protein-DNA complex"/>
    <property type="evidence" value="ECO:0007669"/>
    <property type="project" value="TreeGrafter"/>
</dbReference>
<dbReference type="GO" id="GO:0005829">
    <property type="term" value="C:cytosol"/>
    <property type="evidence" value="ECO:0007669"/>
    <property type="project" value="TreeGrafter"/>
</dbReference>
<sequence length="117" mass="12626">MTKTYAQIVKQIEVLKQDAEKLRRKEVEGVIGRIREAITVYGLTAADLGLATATKAPASPKAKAPAKKRGRKAVAKAPAEAKFRNEAGQTWGGRGKRPQWLRDALAAGKTLADFAVK</sequence>
<gene>
    <name evidence="7" type="ORF">EOE66_03465</name>
</gene>
<comment type="subcellular location">
    <subcellularLocation>
        <location evidence="1">Cytoplasm</location>
        <location evidence="1">Nucleoid</location>
    </subcellularLocation>
</comment>
<feature type="domain" description="DNA-binding protein H-NS-like C-terminal" evidence="6">
    <location>
        <begin position="73"/>
        <end position="116"/>
    </location>
</feature>
<dbReference type="GO" id="GO:0001217">
    <property type="term" value="F:DNA-binding transcription repressor activity"/>
    <property type="evidence" value="ECO:0007669"/>
    <property type="project" value="TreeGrafter"/>
</dbReference>
<feature type="region of interest" description="Disordered" evidence="5">
    <location>
        <begin position="54"/>
        <end position="96"/>
    </location>
</feature>
<dbReference type="GO" id="GO:0000976">
    <property type="term" value="F:transcription cis-regulatory region binding"/>
    <property type="evidence" value="ECO:0007669"/>
    <property type="project" value="TreeGrafter"/>
</dbReference>
<comment type="caution">
    <text evidence="7">The sequence shown here is derived from an EMBL/GenBank/DDBJ whole genome shotgun (WGS) entry which is preliminary data.</text>
</comment>
<dbReference type="Pfam" id="PF00816">
    <property type="entry name" value="Histone_HNS"/>
    <property type="match status" value="1"/>
</dbReference>
<dbReference type="RefSeq" id="WP_128227263.1">
    <property type="nucleotide sequence ID" value="NZ_SACR01000001.1"/>
</dbReference>
<keyword evidence="8" id="KW-1185">Reference proteome</keyword>
<evidence type="ECO:0000256" key="3">
    <source>
        <dbReference type="ARBA" id="ARBA00022490"/>
    </source>
</evidence>
<organism evidence="7 8">
    <name type="scientific">Rubrivivax rivuli</name>
    <dbReference type="NCBI Taxonomy" id="1862385"/>
    <lineage>
        <taxon>Bacteria</taxon>
        <taxon>Pseudomonadati</taxon>
        <taxon>Pseudomonadota</taxon>
        <taxon>Betaproteobacteria</taxon>
        <taxon>Burkholderiales</taxon>
        <taxon>Sphaerotilaceae</taxon>
        <taxon>Rubrivivax</taxon>
    </lineage>
</organism>
<dbReference type="EMBL" id="SACR01000001">
    <property type="protein sequence ID" value="RVU49629.1"/>
    <property type="molecule type" value="Genomic_DNA"/>
</dbReference>
<dbReference type="InterPro" id="IPR037150">
    <property type="entry name" value="H-NS_C_dom_sf"/>
</dbReference>
<evidence type="ECO:0000256" key="5">
    <source>
        <dbReference type="SAM" id="MobiDB-lite"/>
    </source>
</evidence>
<evidence type="ECO:0000259" key="6">
    <source>
        <dbReference type="SMART" id="SM00528"/>
    </source>
</evidence>
<dbReference type="GO" id="GO:0003680">
    <property type="term" value="F:minor groove of adenine-thymine-rich DNA binding"/>
    <property type="evidence" value="ECO:0007669"/>
    <property type="project" value="TreeGrafter"/>
</dbReference>
<feature type="compositionally biased region" description="Basic residues" evidence="5">
    <location>
        <begin position="64"/>
        <end position="74"/>
    </location>
</feature>
<protein>
    <submittedName>
        <fullName evidence="7">Endonuclease</fullName>
    </submittedName>
</protein>
<dbReference type="PANTHER" id="PTHR38097:SF2">
    <property type="entry name" value="DNA-BINDING PROTEIN STPA"/>
    <property type="match status" value="1"/>
</dbReference>
<evidence type="ECO:0000256" key="2">
    <source>
        <dbReference type="ARBA" id="ARBA00010610"/>
    </source>
</evidence>
<dbReference type="AlphaFoldDB" id="A0A437RSA0"/>
<keyword evidence="7" id="KW-0540">Nuclease</keyword>
<dbReference type="Proteomes" id="UP000285575">
    <property type="component" value="Unassembled WGS sequence"/>
</dbReference>
<dbReference type="Gene3D" id="4.10.430.10">
    <property type="entry name" value="Histone-like protein H-NS, C-terminal domain"/>
    <property type="match status" value="1"/>
</dbReference>
<dbReference type="GO" id="GO:0009295">
    <property type="term" value="C:nucleoid"/>
    <property type="evidence" value="ECO:0007669"/>
    <property type="project" value="UniProtKB-SubCell"/>
</dbReference>
<dbReference type="PANTHER" id="PTHR38097">
    <property type="match status" value="1"/>
</dbReference>
<keyword evidence="7" id="KW-0378">Hydrolase</keyword>
<keyword evidence="3" id="KW-0963">Cytoplasm</keyword>
<feature type="compositionally biased region" description="Low complexity" evidence="5">
    <location>
        <begin position="54"/>
        <end position="63"/>
    </location>
</feature>
<evidence type="ECO:0000256" key="4">
    <source>
        <dbReference type="ARBA" id="ARBA00023125"/>
    </source>
</evidence>
<dbReference type="SMART" id="SM00528">
    <property type="entry name" value="HNS"/>
    <property type="match status" value="1"/>
</dbReference>
<accession>A0A437RSA0</accession>
<keyword evidence="7" id="KW-0255">Endonuclease</keyword>
<dbReference type="SUPFAM" id="SSF81273">
    <property type="entry name" value="H-NS histone-like proteins"/>
    <property type="match status" value="1"/>
</dbReference>
<proteinExistence type="inferred from homology"/>